<dbReference type="EMBL" id="FJOG01000047">
    <property type="protein sequence ID" value="CZR67828.1"/>
    <property type="molecule type" value="Genomic_DNA"/>
</dbReference>
<evidence type="ECO:0008006" key="4">
    <source>
        <dbReference type="Google" id="ProtNLM"/>
    </source>
</evidence>
<dbReference type="STRING" id="576137.A0A1L7XS79"/>
<dbReference type="Proteomes" id="UP000184330">
    <property type="component" value="Unassembled WGS sequence"/>
</dbReference>
<feature type="region of interest" description="Disordered" evidence="1">
    <location>
        <begin position="41"/>
        <end position="66"/>
    </location>
</feature>
<dbReference type="PANTHER" id="PTHR38166:SF1">
    <property type="entry name" value="C2H2-TYPE DOMAIN-CONTAINING PROTEIN"/>
    <property type="match status" value="1"/>
</dbReference>
<feature type="region of interest" description="Disordered" evidence="1">
    <location>
        <begin position="453"/>
        <end position="472"/>
    </location>
</feature>
<gene>
    <name evidence="2" type="ORF">PAC_17727</name>
</gene>
<dbReference type="OrthoDB" id="3558727at2759"/>
<feature type="compositionally biased region" description="Polar residues" evidence="1">
    <location>
        <begin position="287"/>
        <end position="309"/>
    </location>
</feature>
<feature type="compositionally biased region" description="Basic and acidic residues" evidence="1">
    <location>
        <begin position="453"/>
        <end position="468"/>
    </location>
</feature>
<evidence type="ECO:0000313" key="2">
    <source>
        <dbReference type="EMBL" id="CZR67828.1"/>
    </source>
</evidence>
<feature type="region of interest" description="Disordered" evidence="1">
    <location>
        <begin position="287"/>
        <end position="349"/>
    </location>
</feature>
<reference evidence="2 3" key="1">
    <citation type="submission" date="2016-03" db="EMBL/GenBank/DDBJ databases">
        <authorList>
            <person name="Ploux O."/>
        </authorList>
    </citation>
    <scope>NUCLEOTIDE SEQUENCE [LARGE SCALE GENOMIC DNA]</scope>
    <source>
        <strain evidence="2 3">UAMH 11012</strain>
    </source>
</reference>
<proteinExistence type="predicted"/>
<protein>
    <recommendedName>
        <fullName evidence="4">C2H2-type domain-containing protein</fullName>
    </recommendedName>
</protein>
<feature type="compositionally biased region" description="Polar residues" evidence="1">
    <location>
        <begin position="677"/>
        <end position="688"/>
    </location>
</feature>
<feature type="region of interest" description="Disordered" evidence="1">
    <location>
        <begin position="103"/>
        <end position="132"/>
    </location>
</feature>
<dbReference type="PANTHER" id="PTHR38166">
    <property type="entry name" value="C2H2-TYPE DOMAIN-CONTAINING PROTEIN-RELATED"/>
    <property type="match status" value="1"/>
</dbReference>
<feature type="region of interest" description="Disordered" evidence="1">
    <location>
        <begin position="1"/>
        <end position="20"/>
    </location>
</feature>
<feature type="compositionally biased region" description="Acidic residues" evidence="1">
    <location>
        <begin position="208"/>
        <end position="225"/>
    </location>
</feature>
<feature type="region of interest" description="Disordered" evidence="1">
    <location>
        <begin position="190"/>
        <end position="230"/>
    </location>
</feature>
<keyword evidence="3" id="KW-1185">Reference proteome</keyword>
<sequence length="698" mass="75916">MELCQQPTGSERSTSKDSSVSLGFTKPAACGLPIQVKHLRSAPEEVEYDSKSVQLPSLTDGSSRSSSICSEQITSLSRSFSAGSNNIEYNSCGCNYGAWVPEDETGSLSHRTGSPAPLPRSTVSRNLQPSARVPTDTVDLLGLEDCGPQQGSESPEQLSKTACHVHARHASTKAPCQKIVSSSEPTAMECSDIRKSKSIAPHSAIDSESSDSSESEDESDDDDIARDDWSGANDNIEAAIYQSVFPDLKLAAYLISNMYSTIVLSSTKKITRKVSSWQEQITTCATDSGATTSTAKDTSPNISSNTGTGASPKHDRCPSSPDDNIGDDEDDDADEGRRKRLKEKSVDSGSEFPEQRLACPFFKKDALKYSVLSSKHYRVCGGPGWLTIPQLKEHLKRVHYPVQCERCYAIFKFKRGERSSAVSELASHRQQEERCPRLPDSLKEGISDAEWSRLSEEKKNRKGKDATPEKPQSAVDKWKEIWIILFPTIEAPQTPFEVSELVFAAKLSAIKAAHSDEHLKTMLLDSVRKAFQAWGSTFNVAANDTTTDSLSSGSWQRVANSLAPPSHEELSPCTASTHLFPNLNIGTPNQHSAIRTATIPAPSDVNMERTLSPGAAYSMPPVSGNFPFDANLAGRYPQAAYSNSTPSLAGARWSSQMDGLQFDNGFDMSTYQPANHSMPNQWSGQYPATNFPRFGGAP</sequence>
<feature type="region of interest" description="Disordered" evidence="1">
    <location>
        <begin position="677"/>
        <end position="698"/>
    </location>
</feature>
<organism evidence="2 3">
    <name type="scientific">Phialocephala subalpina</name>
    <dbReference type="NCBI Taxonomy" id="576137"/>
    <lineage>
        <taxon>Eukaryota</taxon>
        <taxon>Fungi</taxon>
        <taxon>Dikarya</taxon>
        <taxon>Ascomycota</taxon>
        <taxon>Pezizomycotina</taxon>
        <taxon>Leotiomycetes</taxon>
        <taxon>Helotiales</taxon>
        <taxon>Mollisiaceae</taxon>
        <taxon>Phialocephala</taxon>
        <taxon>Phialocephala fortinii species complex</taxon>
    </lineage>
</organism>
<feature type="compositionally biased region" description="Polar residues" evidence="1">
    <location>
        <begin position="51"/>
        <end position="61"/>
    </location>
</feature>
<feature type="compositionally biased region" description="Acidic residues" evidence="1">
    <location>
        <begin position="324"/>
        <end position="334"/>
    </location>
</feature>
<dbReference type="AlphaFoldDB" id="A0A1L7XS79"/>
<accession>A0A1L7XS79</accession>
<evidence type="ECO:0000256" key="1">
    <source>
        <dbReference type="SAM" id="MobiDB-lite"/>
    </source>
</evidence>
<name>A0A1L7XS79_9HELO</name>
<evidence type="ECO:0000313" key="3">
    <source>
        <dbReference type="Proteomes" id="UP000184330"/>
    </source>
</evidence>